<dbReference type="SMART" id="SM00855">
    <property type="entry name" value="PGAM"/>
    <property type="match status" value="1"/>
</dbReference>
<feature type="region of interest" description="Disordered" evidence="1">
    <location>
        <begin position="198"/>
        <end position="221"/>
    </location>
</feature>
<organism evidence="2 3">
    <name type="scientific">Austwickia chelonae NBRC 105200</name>
    <dbReference type="NCBI Taxonomy" id="1184607"/>
    <lineage>
        <taxon>Bacteria</taxon>
        <taxon>Bacillati</taxon>
        <taxon>Actinomycetota</taxon>
        <taxon>Actinomycetes</taxon>
        <taxon>Micrococcales</taxon>
        <taxon>Dermatophilaceae</taxon>
        <taxon>Austwickia</taxon>
    </lineage>
</organism>
<dbReference type="PANTHER" id="PTHR48100:SF58">
    <property type="entry name" value="PE-PGRS FAMILY PROTEIN PE_PGRS11"/>
    <property type="match status" value="1"/>
</dbReference>
<dbReference type="STRING" id="100225.SAMN05421595_0290"/>
<evidence type="ECO:0000313" key="3">
    <source>
        <dbReference type="Proteomes" id="UP000008495"/>
    </source>
</evidence>
<dbReference type="AlphaFoldDB" id="K6V6C0"/>
<dbReference type="eggNOG" id="COG0406">
    <property type="taxonomic scope" value="Bacteria"/>
</dbReference>
<gene>
    <name evidence="2" type="ORF">AUCHE_08_00220</name>
</gene>
<dbReference type="SUPFAM" id="SSF53254">
    <property type="entry name" value="Phosphoglycerate mutase-like"/>
    <property type="match status" value="1"/>
</dbReference>
<sequence length="221" mass="23898">MRLLLIRHGQTSSNVLHALDTAVPGASLTELGRRQAEAVPAALRSERLDALYVTPLVRTQQTAAPLAQERGLVARIHPGFREVCAGDLEMRTDEEALLTYIDTVFSWPSDPDRRMPGGENGHEVVGRCDGLVREAADEGLQTVAVFAHGAVIRAYAAMRADNVDAQFAAQRWLRNTGMVVLDGDPGRGWEMTCWSEHPLGGEHLDGEAPADPTGAPESALE</sequence>
<dbReference type="InterPro" id="IPR050275">
    <property type="entry name" value="PGM_Phosphatase"/>
</dbReference>
<dbReference type="PROSITE" id="PS00175">
    <property type="entry name" value="PG_MUTASE"/>
    <property type="match status" value="1"/>
</dbReference>
<dbReference type="PANTHER" id="PTHR48100">
    <property type="entry name" value="BROAD-SPECIFICITY PHOSPHATASE YOR283W-RELATED"/>
    <property type="match status" value="1"/>
</dbReference>
<dbReference type="OrthoDB" id="9793115at2"/>
<name>K6V6C0_9MICO</name>
<reference evidence="2 3" key="1">
    <citation type="submission" date="2012-08" db="EMBL/GenBank/DDBJ databases">
        <title>Whole genome shotgun sequence of Austwickia chelonae NBRC 105200.</title>
        <authorList>
            <person name="Yoshida I."/>
            <person name="Hosoyama A."/>
            <person name="Tsuchikane K."/>
            <person name="Katsumata H."/>
            <person name="Ando Y."/>
            <person name="Ohji S."/>
            <person name="Hamada M."/>
            <person name="Tamura T."/>
            <person name="Yamazoe A."/>
            <person name="Yamazaki S."/>
            <person name="Fujita N."/>
        </authorList>
    </citation>
    <scope>NUCLEOTIDE SEQUENCE [LARGE SCALE GENOMIC DNA]</scope>
    <source>
        <strain evidence="2 3">NBRC 105200</strain>
    </source>
</reference>
<accession>K6V6C0</accession>
<protein>
    <recommendedName>
        <fullName evidence="4">Phosphoglycerate mutase family protein</fullName>
    </recommendedName>
</protein>
<keyword evidence="3" id="KW-1185">Reference proteome</keyword>
<dbReference type="GO" id="GO:0016791">
    <property type="term" value="F:phosphatase activity"/>
    <property type="evidence" value="ECO:0007669"/>
    <property type="project" value="TreeGrafter"/>
</dbReference>
<dbReference type="Pfam" id="PF00300">
    <property type="entry name" value="His_Phos_1"/>
    <property type="match status" value="1"/>
</dbReference>
<evidence type="ECO:0008006" key="4">
    <source>
        <dbReference type="Google" id="ProtNLM"/>
    </source>
</evidence>
<evidence type="ECO:0000313" key="2">
    <source>
        <dbReference type="EMBL" id="GAB77783.1"/>
    </source>
</evidence>
<dbReference type="Proteomes" id="UP000008495">
    <property type="component" value="Unassembled WGS sequence"/>
</dbReference>
<dbReference type="Gene3D" id="3.40.50.1240">
    <property type="entry name" value="Phosphoglycerate mutase-like"/>
    <property type="match status" value="1"/>
</dbReference>
<evidence type="ECO:0000256" key="1">
    <source>
        <dbReference type="SAM" id="MobiDB-lite"/>
    </source>
</evidence>
<dbReference type="GO" id="GO:0005737">
    <property type="term" value="C:cytoplasm"/>
    <property type="evidence" value="ECO:0007669"/>
    <property type="project" value="TreeGrafter"/>
</dbReference>
<dbReference type="InterPro" id="IPR013078">
    <property type="entry name" value="His_Pase_superF_clade-1"/>
</dbReference>
<dbReference type="EMBL" id="BAGZ01000008">
    <property type="protein sequence ID" value="GAB77783.1"/>
    <property type="molecule type" value="Genomic_DNA"/>
</dbReference>
<dbReference type="InterPro" id="IPR029033">
    <property type="entry name" value="His_PPase_superfam"/>
</dbReference>
<dbReference type="RefSeq" id="WP_006502535.1">
    <property type="nucleotide sequence ID" value="NZ_BAGZ01000008.1"/>
</dbReference>
<proteinExistence type="predicted"/>
<dbReference type="CDD" id="cd07067">
    <property type="entry name" value="HP_PGM_like"/>
    <property type="match status" value="1"/>
</dbReference>
<dbReference type="InterPro" id="IPR001345">
    <property type="entry name" value="PG/BPGM_mutase_AS"/>
</dbReference>
<comment type="caution">
    <text evidence="2">The sequence shown here is derived from an EMBL/GenBank/DDBJ whole genome shotgun (WGS) entry which is preliminary data.</text>
</comment>